<dbReference type="Proteomes" id="UP000189431">
    <property type="component" value="Unassembled WGS sequence"/>
</dbReference>
<reference evidence="2" key="1">
    <citation type="submission" date="2017-01" db="EMBL/GenBank/DDBJ databases">
        <title>Draft genome of the species Salinivibrio costicola subsp. alcaliphilus.</title>
        <authorList>
            <person name="Lopez-Hermoso C."/>
            <person name="De La Haba R."/>
            <person name="Sanchez-Porro C."/>
            <person name="Ventosa A."/>
        </authorList>
    </citation>
    <scope>NUCLEOTIDE SEQUENCE [LARGE SCALE GENOMIC DNA]</scope>
    <source>
        <strain evidence="2">CBH448</strain>
    </source>
</reference>
<comment type="caution">
    <text evidence="1">The sequence shown here is derived from an EMBL/GenBank/DDBJ whole genome shotgun (WGS) entry which is preliminary data.</text>
</comment>
<organism evidence="1 2">
    <name type="scientific">Salinivibrio costicola subsp. alcaliphilus</name>
    <dbReference type="NCBI Taxonomy" id="272773"/>
    <lineage>
        <taxon>Bacteria</taxon>
        <taxon>Pseudomonadati</taxon>
        <taxon>Pseudomonadota</taxon>
        <taxon>Gammaproteobacteria</taxon>
        <taxon>Vibrionales</taxon>
        <taxon>Vibrionaceae</taxon>
        <taxon>Salinivibrio</taxon>
    </lineage>
</organism>
<dbReference type="EMBL" id="MUFR01000003">
    <property type="protein sequence ID" value="OOF35217.1"/>
    <property type="molecule type" value="Genomic_DNA"/>
</dbReference>
<evidence type="ECO:0000313" key="1">
    <source>
        <dbReference type="EMBL" id="OOF35217.1"/>
    </source>
</evidence>
<name>A0ABX3KWQ4_SALCS</name>
<accession>A0ABX3KWQ4</accession>
<evidence type="ECO:0000313" key="2">
    <source>
        <dbReference type="Proteomes" id="UP000189431"/>
    </source>
</evidence>
<proteinExistence type="predicted"/>
<sequence>MCVIYHKKMRCKQLQFVNNKQTKMWLLHCFANNSINLININNLEYYSDYLSIYWFFVLLFEE</sequence>
<gene>
    <name evidence="1" type="ORF">BZJ21_01695</name>
</gene>
<keyword evidence="2" id="KW-1185">Reference proteome</keyword>
<protein>
    <submittedName>
        <fullName evidence="1">Uncharacterized protein</fullName>
    </submittedName>
</protein>